<gene>
    <name evidence="1" type="ORF">CLV72_108326</name>
</gene>
<name>A0A2T0PXT5_9ACTN</name>
<dbReference type="CDD" id="cd00586">
    <property type="entry name" value="4HBT"/>
    <property type="match status" value="1"/>
</dbReference>
<evidence type="ECO:0000313" key="2">
    <source>
        <dbReference type="Proteomes" id="UP000237846"/>
    </source>
</evidence>
<comment type="caution">
    <text evidence="1">The sequence shown here is derived from an EMBL/GenBank/DDBJ whole genome shotgun (WGS) entry which is preliminary data.</text>
</comment>
<protein>
    <submittedName>
        <fullName evidence="1">Acyl-CoA thioester hydrolase</fullName>
    </submittedName>
</protein>
<dbReference type="PANTHER" id="PTHR31793">
    <property type="entry name" value="4-HYDROXYBENZOYL-COA THIOESTERASE FAMILY MEMBER"/>
    <property type="match status" value="1"/>
</dbReference>
<dbReference type="PANTHER" id="PTHR31793:SF24">
    <property type="entry name" value="LONG-CHAIN ACYL-COA THIOESTERASE FADM"/>
    <property type="match status" value="1"/>
</dbReference>
<proteinExistence type="predicted"/>
<organism evidence="1 2">
    <name type="scientific">Allonocardiopsis opalescens</name>
    <dbReference type="NCBI Taxonomy" id="1144618"/>
    <lineage>
        <taxon>Bacteria</taxon>
        <taxon>Bacillati</taxon>
        <taxon>Actinomycetota</taxon>
        <taxon>Actinomycetes</taxon>
        <taxon>Streptosporangiales</taxon>
        <taxon>Allonocardiopsis</taxon>
    </lineage>
</organism>
<dbReference type="Pfam" id="PF13279">
    <property type="entry name" value="4HBT_2"/>
    <property type="match status" value="1"/>
</dbReference>
<dbReference type="GO" id="GO:0047617">
    <property type="term" value="F:fatty acyl-CoA hydrolase activity"/>
    <property type="evidence" value="ECO:0007669"/>
    <property type="project" value="TreeGrafter"/>
</dbReference>
<evidence type="ECO:0000313" key="1">
    <source>
        <dbReference type="EMBL" id="PRX96319.1"/>
    </source>
</evidence>
<dbReference type="InterPro" id="IPR029069">
    <property type="entry name" value="HotDog_dom_sf"/>
</dbReference>
<keyword evidence="1" id="KW-0378">Hydrolase</keyword>
<dbReference type="EMBL" id="PVZC01000008">
    <property type="protein sequence ID" value="PRX96319.1"/>
    <property type="molecule type" value="Genomic_DNA"/>
</dbReference>
<sequence length="155" mass="17041">MTLPTAAPEASGAGLQGWTEPVQVHFDDLDAMGMVHNARYPLLLERALMTYWTAHGWSSDPGRSAFEDVFLAVREFTITYHVPIAAAGTIGVRFWIDRLGNTSVVYGFQVLSADGATVHAEGRRAQVRIDPATLRPQPLSERLRELARPLVRTAA</sequence>
<dbReference type="SUPFAM" id="SSF54637">
    <property type="entry name" value="Thioesterase/thiol ester dehydrase-isomerase"/>
    <property type="match status" value="1"/>
</dbReference>
<dbReference type="Gene3D" id="3.10.129.10">
    <property type="entry name" value="Hotdog Thioesterase"/>
    <property type="match status" value="1"/>
</dbReference>
<reference evidence="1 2" key="1">
    <citation type="submission" date="2018-03" db="EMBL/GenBank/DDBJ databases">
        <title>Genomic Encyclopedia of Archaeal and Bacterial Type Strains, Phase II (KMG-II): from individual species to whole genera.</title>
        <authorList>
            <person name="Goeker M."/>
        </authorList>
    </citation>
    <scope>NUCLEOTIDE SEQUENCE [LARGE SCALE GENOMIC DNA]</scope>
    <source>
        <strain evidence="1 2">DSM 45601</strain>
    </source>
</reference>
<dbReference type="InterPro" id="IPR050563">
    <property type="entry name" value="4-hydroxybenzoyl-CoA_TE"/>
</dbReference>
<dbReference type="OrthoDB" id="194128at2"/>
<dbReference type="RefSeq" id="WP_106251170.1">
    <property type="nucleotide sequence ID" value="NZ_PVZC01000008.1"/>
</dbReference>
<dbReference type="Proteomes" id="UP000237846">
    <property type="component" value="Unassembled WGS sequence"/>
</dbReference>
<accession>A0A2T0PXT5</accession>
<keyword evidence="2" id="KW-1185">Reference proteome</keyword>
<dbReference type="AlphaFoldDB" id="A0A2T0PXT5"/>